<name>A0A8S9K4L3_BRACR</name>
<dbReference type="EMBL" id="QGKY02000190">
    <property type="protein sequence ID" value="KAF2589800.1"/>
    <property type="molecule type" value="Genomic_DNA"/>
</dbReference>
<proteinExistence type="predicted"/>
<gene>
    <name evidence="1" type="ORF">F2Q70_00038544</name>
</gene>
<accession>A0A8S9K4L3</accession>
<dbReference type="AlphaFoldDB" id="A0A8S9K4L3"/>
<evidence type="ECO:0000313" key="1">
    <source>
        <dbReference type="EMBL" id="KAF2589800.1"/>
    </source>
</evidence>
<protein>
    <submittedName>
        <fullName evidence="1">Uncharacterized protein</fullName>
    </submittedName>
</protein>
<reference evidence="1" key="1">
    <citation type="submission" date="2019-12" db="EMBL/GenBank/DDBJ databases">
        <title>Genome sequencing and annotation of Brassica cretica.</title>
        <authorList>
            <person name="Studholme D.J."/>
            <person name="Sarris P.F."/>
        </authorList>
    </citation>
    <scope>NUCLEOTIDE SEQUENCE</scope>
    <source>
        <strain evidence="1">PFS-102/07</strain>
        <tissue evidence="1">Leaf</tissue>
    </source>
</reference>
<comment type="caution">
    <text evidence="1">The sequence shown here is derived from an EMBL/GenBank/DDBJ whole genome shotgun (WGS) entry which is preliminary data.</text>
</comment>
<sequence>MSSSVSLVSLKNIYNLWPPSSDVPPLFPFFSLRFGFGPECIKTFNIYLWHLHSVRNRCSSIDGRWWLSIDDGFLVSIDGGFPMSIDGGFPMSIDDGLLMSINDGLLMSIDLHVGRAGRMWVFCYKLLVSHDPHGIARCG</sequence>
<organism evidence="1">
    <name type="scientific">Brassica cretica</name>
    <name type="common">Mustard</name>
    <dbReference type="NCBI Taxonomy" id="69181"/>
    <lineage>
        <taxon>Eukaryota</taxon>
        <taxon>Viridiplantae</taxon>
        <taxon>Streptophyta</taxon>
        <taxon>Embryophyta</taxon>
        <taxon>Tracheophyta</taxon>
        <taxon>Spermatophyta</taxon>
        <taxon>Magnoliopsida</taxon>
        <taxon>eudicotyledons</taxon>
        <taxon>Gunneridae</taxon>
        <taxon>Pentapetalae</taxon>
        <taxon>rosids</taxon>
        <taxon>malvids</taxon>
        <taxon>Brassicales</taxon>
        <taxon>Brassicaceae</taxon>
        <taxon>Brassiceae</taxon>
        <taxon>Brassica</taxon>
    </lineage>
</organism>